<reference evidence="2" key="1">
    <citation type="submission" date="2020-05" db="UniProtKB">
        <authorList>
            <consortium name="EnsemblMetazoa"/>
        </authorList>
    </citation>
    <scope>IDENTIFICATION</scope>
    <source>
        <strain evidence="2">USDA</strain>
    </source>
</reference>
<gene>
    <name evidence="2" type="primary">106082083</name>
</gene>
<sequence>MEYQLIELIKANPILYDKKYRNPRYREEKIEKWAEVASQLRRDPSTIRIRWKTLRDTYIRERRRKFKEDEKDDSERSHYTWKYYHHLEFLDNHLKETSANFKIEENDDDFNQFIQDSSVYNDVGEVEYETENFDLNEYIKKIDTSTANVTNLSKMAGSSEDAARKRKVDKDAVINEACQEISNLLKNAKQRFSPPSPNQVFFNSMALQVEEAKLSPVDLMRLQQRLLEVVTQELLLFQDKTYAP</sequence>
<dbReference type="Pfam" id="PF10545">
    <property type="entry name" value="MADF_DNA_bdg"/>
    <property type="match status" value="1"/>
</dbReference>
<dbReference type="InterPro" id="IPR039353">
    <property type="entry name" value="TF_Adf1"/>
</dbReference>
<dbReference type="GO" id="GO:0006357">
    <property type="term" value="P:regulation of transcription by RNA polymerase II"/>
    <property type="evidence" value="ECO:0007669"/>
    <property type="project" value="TreeGrafter"/>
</dbReference>
<organism evidence="2 3">
    <name type="scientific">Stomoxys calcitrans</name>
    <name type="common">Stable fly</name>
    <name type="synonym">Conops calcitrans</name>
    <dbReference type="NCBI Taxonomy" id="35570"/>
    <lineage>
        <taxon>Eukaryota</taxon>
        <taxon>Metazoa</taxon>
        <taxon>Ecdysozoa</taxon>
        <taxon>Arthropoda</taxon>
        <taxon>Hexapoda</taxon>
        <taxon>Insecta</taxon>
        <taxon>Pterygota</taxon>
        <taxon>Neoptera</taxon>
        <taxon>Endopterygota</taxon>
        <taxon>Diptera</taxon>
        <taxon>Brachycera</taxon>
        <taxon>Muscomorpha</taxon>
        <taxon>Muscoidea</taxon>
        <taxon>Muscidae</taxon>
        <taxon>Stomoxys</taxon>
    </lineage>
</organism>
<dbReference type="GO" id="GO:0005667">
    <property type="term" value="C:transcription regulator complex"/>
    <property type="evidence" value="ECO:0007669"/>
    <property type="project" value="TreeGrafter"/>
</dbReference>
<dbReference type="Proteomes" id="UP000095300">
    <property type="component" value="Unassembled WGS sequence"/>
</dbReference>
<dbReference type="PANTHER" id="PTHR12243:SF67">
    <property type="entry name" value="COREPRESSOR OF PANGOLIN, ISOFORM A-RELATED"/>
    <property type="match status" value="1"/>
</dbReference>
<feature type="domain" description="MADF" evidence="1">
    <location>
        <begin position="4"/>
        <end position="95"/>
    </location>
</feature>
<accession>A0A1I8Q4Y6</accession>
<evidence type="ECO:0000313" key="2">
    <source>
        <dbReference type="EnsemblMetazoa" id="SCAU013956-PA"/>
    </source>
</evidence>
<dbReference type="EnsemblMetazoa" id="SCAU013956-RA">
    <property type="protein sequence ID" value="SCAU013956-PA"/>
    <property type="gene ID" value="SCAU013956"/>
</dbReference>
<dbReference type="SMART" id="SM00595">
    <property type="entry name" value="MADF"/>
    <property type="match status" value="1"/>
</dbReference>
<dbReference type="PROSITE" id="PS51029">
    <property type="entry name" value="MADF"/>
    <property type="match status" value="1"/>
</dbReference>
<dbReference type="InterPro" id="IPR006578">
    <property type="entry name" value="MADF-dom"/>
</dbReference>
<dbReference type="AlphaFoldDB" id="A0A1I8Q4Y6"/>
<evidence type="ECO:0000313" key="3">
    <source>
        <dbReference type="Proteomes" id="UP000095300"/>
    </source>
</evidence>
<protein>
    <recommendedName>
        <fullName evidence="1">MADF domain-containing protein</fullName>
    </recommendedName>
</protein>
<evidence type="ECO:0000259" key="1">
    <source>
        <dbReference type="PROSITE" id="PS51029"/>
    </source>
</evidence>
<keyword evidence="3" id="KW-1185">Reference proteome</keyword>
<dbReference type="KEGG" id="scac:106082083"/>
<dbReference type="VEuPathDB" id="VectorBase:SCAU013956"/>
<dbReference type="GO" id="GO:0005634">
    <property type="term" value="C:nucleus"/>
    <property type="evidence" value="ECO:0007669"/>
    <property type="project" value="TreeGrafter"/>
</dbReference>
<name>A0A1I8Q4Y6_STOCA</name>
<proteinExistence type="predicted"/>
<dbReference type="OrthoDB" id="6147983at2759"/>
<dbReference type="PANTHER" id="PTHR12243">
    <property type="entry name" value="MADF DOMAIN TRANSCRIPTION FACTOR"/>
    <property type="match status" value="1"/>
</dbReference>